<evidence type="ECO:0000256" key="6">
    <source>
        <dbReference type="ARBA" id="ARBA00022512"/>
    </source>
</evidence>
<keyword evidence="18" id="KW-1133">Transmembrane helix</keyword>
<evidence type="ECO:0000259" key="21">
    <source>
        <dbReference type="Pfam" id="PF01345"/>
    </source>
</evidence>
<dbReference type="PROSITE" id="PS51318">
    <property type="entry name" value="TAT"/>
    <property type="match status" value="1"/>
</dbReference>
<evidence type="ECO:0000313" key="24">
    <source>
        <dbReference type="EMBL" id="GAA1796365.1"/>
    </source>
</evidence>
<feature type="transmembrane region" description="Helical" evidence="18">
    <location>
        <begin position="782"/>
        <end position="802"/>
    </location>
</feature>
<keyword evidence="10 19" id="KW-0732">Signal</keyword>
<evidence type="ECO:0000256" key="11">
    <source>
        <dbReference type="ARBA" id="ARBA00022801"/>
    </source>
</evidence>
<dbReference type="InterPro" id="IPR001930">
    <property type="entry name" value="Peptidase_M1"/>
</dbReference>
<dbReference type="SUPFAM" id="SSF55486">
    <property type="entry name" value="Metalloproteases ('zincins'), catalytic domain"/>
    <property type="match status" value="1"/>
</dbReference>
<feature type="domain" description="Gram-positive cocci surface proteins LPxTG" evidence="20">
    <location>
        <begin position="771"/>
        <end position="807"/>
    </location>
</feature>
<dbReference type="EC" id="3.4.11.2" evidence="4"/>
<evidence type="ECO:0000256" key="9">
    <source>
        <dbReference type="ARBA" id="ARBA00022723"/>
    </source>
</evidence>
<gene>
    <name evidence="24" type="ORF">GCM10009768_26730</name>
</gene>
<dbReference type="SUPFAM" id="SSF63737">
    <property type="entry name" value="Leukotriene A4 hydrolase N-terminal domain"/>
    <property type="match status" value="1"/>
</dbReference>
<evidence type="ECO:0000256" key="10">
    <source>
        <dbReference type="ARBA" id="ARBA00022729"/>
    </source>
</evidence>
<evidence type="ECO:0000259" key="23">
    <source>
        <dbReference type="Pfam" id="PF17900"/>
    </source>
</evidence>
<keyword evidence="7" id="KW-0964">Secreted</keyword>
<dbReference type="EMBL" id="BAAAOB010000004">
    <property type="protein sequence ID" value="GAA1796365.1"/>
    <property type="molecule type" value="Genomic_DNA"/>
</dbReference>
<evidence type="ECO:0000259" key="20">
    <source>
        <dbReference type="Pfam" id="PF00746"/>
    </source>
</evidence>
<keyword evidence="14" id="KW-0572">Peptidoglycan-anchor</keyword>
<dbReference type="InterPro" id="IPR042097">
    <property type="entry name" value="Aminopeptidase_N-like_N_sf"/>
</dbReference>
<evidence type="ECO:0000256" key="1">
    <source>
        <dbReference type="ARBA" id="ARBA00000098"/>
    </source>
</evidence>
<evidence type="ECO:0000256" key="13">
    <source>
        <dbReference type="ARBA" id="ARBA00023049"/>
    </source>
</evidence>
<feature type="signal peptide" evidence="19">
    <location>
        <begin position="1"/>
        <end position="26"/>
    </location>
</feature>
<evidence type="ECO:0000256" key="19">
    <source>
        <dbReference type="SAM" id="SignalP"/>
    </source>
</evidence>
<keyword evidence="13" id="KW-0482">Metalloprotease</keyword>
<accession>A0ABN2LQ48</accession>
<dbReference type="Gene3D" id="1.10.390.10">
    <property type="entry name" value="Neutral Protease Domain 2"/>
    <property type="match status" value="1"/>
</dbReference>
<dbReference type="PANTHER" id="PTHR11533:SF297">
    <property type="entry name" value="AMINOPEPTIDASE N"/>
    <property type="match status" value="1"/>
</dbReference>
<evidence type="ECO:0000256" key="2">
    <source>
        <dbReference type="ARBA" id="ARBA00001947"/>
    </source>
</evidence>
<evidence type="ECO:0000256" key="5">
    <source>
        <dbReference type="ARBA" id="ARBA00015611"/>
    </source>
</evidence>
<comment type="similarity">
    <text evidence="3">Belongs to the peptidase M1 family.</text>
</comment>
<evidence type="ECO:0000256" key="14">
    <source>
        <dbReference type="ARBA" id="ARBA00023088"/>
    </source>
</evidence>
<dbReference type="InterPro" id="IPR045357">
    <property type="entry name" value="Aminopeptidase_N-like_N"/>
</dbReference>
<evidence type="ECO:0000256" key="18">
    <source>
        <dbReference type="SAM" id="Phobius"/>
    </source>
</evidence>
<organism evidence="24 25">
    <name type="scientific">Leucobacter iarius</name>
    <dbReference type="NCBI Taxonomy" id="333963"/>
    <lineage>
        <taxon>Bacteria</taxon>
        <taxon>Bacillati</taxon>
        <taxon>Actinomycetota</taxon>
        <taxon>Actinomycetes</taxon>
        <taxon>Micrococcales</taxon>
        <taxon>Microbacteriaceae</taxon>
        <taxon>Leucobacter</taxon>
    </lineage>
</organism>
<dbReference type="Pfam" id="PF17900">
    <property type="entry name" value="Peptidase_M1_N"/>
    <property type="match status" value="1"/>
</dbReference>
<protein>
    <recommendedName>
        <fullName evidence="5">Aminopeptidase N</fullName>
        <ecNumber evidence="4">3.4.11.2</ecNumber>
    </recommendedName>
    <alternativeName>
        <fullName evidence="15">Alanine aminopeptidase</fullName>
    </alternativeName>
    <alternativeName>
        <fullName evidence="16">Lysyl aminopeptidase</fullName>
    </alternativeName>
</protein>
<dbReference type="Pfam" id="PF01345">
    <property type="entry name" value="DUF11"/>
    <property type="match status" value="1"/>
</dbReference>
<keyword evidence="25" id="KW-1185">Reference proteome</keyword>
<evidence type="ECO:0000256" key="17">
    <source>
        <dbReference type="SAM" id="MobiDB-lite"/>
    </source>
</evidence>
<dbReference type="InterPro" id="IPR001434">
    <property type="entry name" value="OmcB-like_DUF11"/>
</dbReference>
<dbReference type="InterPro" id="IPR027268">
    <property type="entry name" value="Peptidase_M4/M1_CTD_sf"/>
</dbReference>
<dbReference type="Gene3D" id="2.60.40.10">
    <property type="entry name" value="Immunoglobulins"/>
    <property type="match status" value="1"/>
</dbReference>
<dbReference type="Pfam" id="PF00746">
    <property type="entry name" value="Gram_pos_anchor"/>
    <property type="match status" value="1"/>
</dbReference>
<proteinExistence type="inferred from homology"/>
<dbReference type="InterPro" id="IPR050344">
    <property type="entry name" value="Peptidase_M1_aminopeptidases"/>
</dbReference>
<comment type="cofactor">
    <cofactor evidence="2">
        <name>Zn(2+)</name>
        <dbReference type="ChEBI" id="CHEBI:29105"/>
    </cofactor>
</comment>
<feature type="chain" id="PRO_5045902566" description="Aminopeptidase N" evidence="19">
    <location>
        <begin position="27"/>
        <end position="831"/>
    </location>
</feature>
<reference evidence="24 25" key="1">
    <citation type="journal article" date="2019" name="Int. J. Syst. Evol. Microbiol.">
        <title>The Global Catalogue of Microorganisms (GCM) 10K type strain sequencing project: providing services to taxonomists for standard genome sequencing and annotation.</title>
        <authorList>
            <consortium name="The Broad Institute Genomics Platform"/>
            <consortium name="The Broad Institute Genome Sequencing Center for Infectious Disease"/>
            <person name="Wu L."/>
            <person name="Ma J."/>
        </authorList>
    </citation>
    <scope>NUCLEOTIDE SEQUENCE [LARGE SCALE GENOMIC DNA]</scope>
    <source>
        <strain evidence="24 25">JCM 14736</strain>
    </source>
</reference>
<dbReference type="InterPro" id="IPR014782">
    <property type="entry name" value="Peptidase_M1_dom"/>
</dbReference>
<sequence>MKLTIPTRARRTALAGVAAAALAALAVSSPIGLPAAQADAAPIDGAPSIGDSLFAGIGNGGYDVKHYDVKLRYQLDNTISATTTITATAAVPLKTFTLDFEGLNIDSVKVNGADASYARSSDPSRTSYKLQISPQGPLPAGDFTVAIAYSGTPSTHTDPDGSKEGWVKTADGATALGQPVGTMAWIPSNNTPADKATYDFAFTIPTQIGGVDAAAVSNGELVSKTPVNGGAETTWTWKQERPMSTMATMVSIGKYLSYESQVTLDSGRTIPEWSFVDPTVTAPRQATIQTLRAKIPAILNFLESKYGPYPGGSTGVVVDVTTLGYALETQDRPYFERGINESTLVHELAHQWFGDAISPADWNSIWLSEGMASYSEYMWDEHNGGDSTLDSTFAEWNRIAAGNAFWQIPPGAMEDPADLFGDQVYNRGSMTYEALKQTITPPVFAELLKQWNARNTGTSKTTEDFHALAEEVSGKDLDAFFQDWIFDADKPAWPSTWSLALTSDPAAGQIAAGDSVTYTLTAKNTGKVALAGRSVTVDVAALLKRGTIDEAALPAGLVLSGTTLTWTVPETAAGADATVEFTGKLKTSAHGVSIPVTAKSDSLGFTCTACTVTHTTQALPKLTEADLTDENRGGIEAPATAKQGETITVQLGTGDYNAEPVTGTLFSDPTDLGSPTVSDGSIELTIPADAEVRAHKLAITSDTGVLIGWAPIEVQKAGDSAATAGSDGTSAAGGSNTGANGSSTADGAGANASAGSNANANGTSGADGTGLPTTGGAALTPILIAGGAVILLGAIVLAFAAARRRKNAGSDAGEADAEENGPGVEKSGDLS</sequence>
<keyword evidence="18" id="KW-0472">Membrane</keyword>
<comment type="catalytic activity">
    <reaction evidence="1">
        <text>Release of an N-terminal amino acid, Xaa-|-Yaa- from a peptide, amide or arylamide. Xaa is preferably Ala, but may be most amino acids including Pro (slow action). When a terminal hydrophobic residue is followed by a prolyl residue, the two may be released as an intact Xaa-Pro dipeptide.</text>
        <dbReference type="EC" id="3.4.11.2"/>
    </reaction>
</comment>
<evidence type="ECO:0000259" key="22">
    <source>
        <dbReference type="Pfam" id="PF01433"/>
    </source>
</evidence>
<keyword evidence="12" id="KW-0862">Zinc</keyword>
<dbReference type="InterPro" id="IPR013783">
    <property type="entry name" value="Ig-like_fold"/>
</dbReference>
<name>A0ABN2LQ48_9MICO</name>
<evidence type="ECO:0000256" key="12">
    <source>
        <dbReference type="ARBA" id="ARBA00022833"/>
    </source>
</evidence>
<dbReference type="PRINTS" id="PR00756">
    <property type="entry name" value="ALADIPTASE"/>
</dbReference>
<dbReference type="CDD" id="cd09603">
    <property type="entry name" value="M1_APN_like"/>
    <property type="match status" value="1"/>
</dbReference>
<evidence type="ECO:0000256" key="15">
    <source>
        <dbReference type="ARBA" id="ARBA00029811"/>
    </source>
</evidence>
<dbReference type="Proteomes" id="UP001500851">
    <property type="component" value="Unassembled WGS sequence"/>
</dbReference>
<feature type="region of interest" description="Disordered" evidence="17">
    <location>
        <begin position="807"/>
        <end position="831"/>
    </location>
</feature>
<comment type="caution">
    <text evidence="24">The sequence shown here is derived from an EMBL/GenBank/DDBJ whole genome shotgun (WGS) entry which is preliminary data.</text>
</comment>
<keyword evidence="18" id="KW-0812">Transmembrane</keyword>
<keyword evidence="9" id="KW-0479">Metal-binding</keyword>
<keyword evidence="11" id="KW-0378">Hydrolase</keyword>
<evidence type="ECO:0000256" key="7">
    <source>
        <dbReference type="ARBA" id="ARBA00022525"/>
    </source>
</evidence>
<feature type="domain" description="Peptidase M1 membrane alanine aminopeptidase" evidence="22">
    <location>
        <begin position="340"/>
        <end position="484"/>
    </location>
</feature>
<dbReference type="Gene3D" id="2.60.40.1730">
    <property type="entry name" value="tricorn interacting facor f3 domain"/>
    <property type="match status" value="1"/>
</dbReference>
<feature type="region of interest" description="Disordered" evidence="17">
    <location>
        <begin position="720"/>
        <end position="767"/>
    </location>
</feature>
<evidence type="ECO:0000256" key="3">
    <source>
        <dbReference type="ARBA" id="ARBA00010136"/>
    </source>
</evidence>
<dbReference type="InterPro" id="IPR006311">
    <property type="entry name" value="TAT_signal"/>
</dbReference>
<evidence type="ECO:0000313" key="25">
    <source>
        <dbReference type="Proteomes" id="UP001500851"/>
    </source>
</evidence>
<dbReference type="PANTHER" id="PTHR11533">
    <property type="entry name" value="PROTEASE M1 ZINC METALLOPROTEASE"/>
    <property type="match status" value="1"/>
</dbReference>
<dbReference type="InterPro" id="IPR019931">
    <property type="entry name" value="LPXTG_anchor"/>
</dbReference>
<evidence type="ECO:0000256" key="16">
    <source>
        <dbReference type="ARBA" id="ARBA00031533"/>
    </source>
</evidence>
<feature type="domain" description="Aminopeptidase N-like N-terminal" evidence="23">
    <location>
        <begin position="65"/>
        <end position="245"/>
    </location>
</feature>
<evidence type="ECO:0000256" key="8">
    <source>
        <dbReference type="ARBA" id="ARBA00022670"/>
    </source>
</evidence>
<dbReference type="Pfam" id="PF01433">
    <property type="entry name" value="Peptidase_M1"/>
    <property type="match status" value="1"/>
</dbReference>
<dbReference type="RefSeq" id="WP_344032987.1">
    <property type="nucleotide sequence ID" value="NZ_BAAAOB010000004.1"/>
</dbReference>
<keyword evidence="6" id="KW-0134">Cell wall</keyword>
<feature type="domain" description="DUF11" evidence="21">
    <location>
        <begin position="499"/>
        <end position="588"/>
    </location>
</feature>
<keyword evidence="8" id="KW-0645">Protease</keyword>
<evidence type="ECO:0000256" key="4">
    <source>
        <dbReference type="ARBA" id="ARBA00012564"/>
    </source>
</evidence>